<dbReference type="NCBIfam" id="TIGR01709">
    <property type="entry name" value="typeII_sec_gspL"/>
    <property type="match status" value="1"/>
</dbReference>
<reference evidence="12" key="1">
    <citation type="submission" date="2020-02" db="EMBL/GenBank/DDBJ databases">
        <authorList>
            <person name="Meier V. D."/>
        </authorList>
    </citation>
    <scope>NUCLEOTIDE SEQUENCE</scope>
    <source>
        <strain evidence="12">AVDCRST_MAG51</strain>
    </source>
</reference>
<organism evidence="12">
    <name type="scientific">uncultured Ramlibacter sp</name>
    <dbReference type="NCBI Taxonomy" id="260755"/>
    <lineage>
        <taxon>Bacteria</taxon>
        <taxon>Pseudomonadati</taxon>
        <taxon>Pseudomonadota</taxon>
        <taxon>Betaproteobacteria</taxon>
        <taxon>Burkholderiales</taxon>
        <taxon>Comamonadaceae</taxon>
        <taxon>Ramlibacter</taxon>
        <taxon>environmental samples</taxon>
    </lineage>
</organism>
<dbReference type="Pfam" id="PF05134">
    <property type="entry name" value="T2SSL"/>
    <property type="match status" value="1"/>
</dbReference>
<dbReference type="GO" id="GO:0009276">
    <property type="term" value="C:Gram-negative-bacterium-type cell wall"/>
    <property type="evidence" value="ECO:0007669"/>
    <property type="project" value="InterPro"/>
</dbReference>
<evidence type="ECO:0000256" key="5">
    <source>
        <dbReference type="ARBA" id="ARBA00022519"/>
    </source>
</evidence>
<name>A0A6J4Q1H6_9BURK</name>
<dbReference type="GO" id="GO:0015628">
    <property type="term" value="P:protein secretion by the type II secretion system"/>
    <property type="evidence" value="ECO:0007669"/>
    <property type="project" value="InterPro"/>
</dbReference>
<keyword evidence="6" id="KW-0812">Transmembrane</keyword>
<dbReference type="Gene3D" id="3.30.420.380">
    <property type="match status" value="1"/>
</dbReference>
<evidence type="ECO:0000256" key="2">
    <source>
        <dbReference type="ARBA" id="ARBA00005318"/>
    </source>
</evidence>
<evidence type="ECO:0000259" key="11">
    <source>
        <dbReference type="Pfam" id="PF12693"/>
    </source>
</evidence>
<dbReference type="InterPro" id="IPR043129">
    <property type="entry name" value="ATPase_NBD"/>
</dbReference>
<evidence type="ECO:0000256" key="1">
    <source>
        <dbReference type="ARBA" id="ARBA00004377"/>
    </source>
</evidence>
<keyword evidence="7" id="KW-0653">Protein transport</keyword>
<proteinExistence type="inferred from homology"/>
<protein>
    <submittedName>
        <fullName evidence="12">General secretion pathway protein L</fullName>
    </submittedName>
</protein>
<evidence type="ECO:0000313" key="12">
    <source>
        <dbReference type="EMBL" id="CAA9430600.1"/>
    </source>
</evidence>
<dbReference type="InterPro" id="IPR024230">
    <property type="entry name" value="GspL_cyto_dom"/>
</dbReference>
<dbReference type="GO" id="GO:0015627">
    <property type="term" value="C:type II protein secretion system complex"/>
    <property type="evidence" value="ECO:0007669"/>
    <property type="project" value="InterPro"/>
</dbReference>
<comment type="similarity">
    <text evidence="2">Belongs to the GSP L family.</text>
</comment>
<dbReference type="Pfam" id="PF12693">
    <property type="entry name" value="GspL_C"/>
    <property type="match status" value="1"/>
</dbReference>
<dbReference type="EMBL" id="CADCUX010000558">
    <property type="protein sequence ID" value="CAA9430600.1"/>
    <property type="molecule type" value="Genomic_DNA"/>
</dbReference>
<evidence type="ECO:0000256" key="8">
    <source>
        <dbReference type="ARBA" id="ARBA00022989"/>
    </source>
</evidence>
<evidence type="ECO:0000256" key="3">
    <source>
        <dbReference type="ARBA" id="ARBA00022448"/>
    </source>
</evidence>
<keyword evidence="4" id="KW-1003">Cell membrane</keyword>
<evidence type="ECO:0000256" key="9">
    <source>
        <dbReference type="ARBA" id="ARBA00023136"/>
    </source>
</evidence>
<dbReference type="InterPro" id="IPR007812">
    <property type="entry name" value="T2SS_protein-GspL"/>
</dbReference>
<dbReference type="SUPFAM" id="SSF53067">
    <property type="entry name" value="Actin-like ATPase domain"/>
    <property type="match status" value="1"/>
</dbReference>
<evidence type="ECO:0000256" key="6">
    <source>
        <dbReference type="ARBA" id="ARBA00022692"/>
    </source>
</evidence>
<evidence type="ECO:0000256" key="7">
    <source>
        <dbReference type="ARBA" id="ARBA00022927"/>
    </source>
</evidence>
<evidence type="ECO:0000259" key="10">
    <source>
        <dbReference type="Pfam" id="PF05134"/>
    </source>
</evidence>
<sequence>MSSIYVLLPDSPATSQTEFEYLVSPDRRSVAAHASARAALLPHPKGAGSELVLVAPASMLSWHQVQLPKGTGPRSPRLRAVLEGLLEDRLLDDPEHLHFALEPKPSTTGAAWVAVCDRAWLRGGVQLLESAGRAVTRIVPEFAPEGEAVLYAVGEPEAARLVLAGSDGVFSLPLASSSLGLLPAHSPTAAVIAEPAVAALAEQVLQRQPRLQQPSARLLAAAQTRWDLAQLDFASSSRSRAMKKVSTGWAEVLRAPQWRPARLGAALLLLVQLVGLNAWAWKERTALAAKRDASRSILTQTFPQIRAVVDPPLQMEREVAALRQLTGSSSGRDLETMLGAVASVAPPGRTATGLEFTGTELRLRGLAASEADARPLVQGLRSRGYSASLQGEALTIRPGAQP</sequence>
<keyword evidence="9" id="KW-0472">Membrane</keyword>
<dbReference type="GO" id="GO:0005886">
    <property type="term" value="C:plasma membrane"/>
    <property type="evidence" value="ECO:0007669"/>
    <property type="project" value="UniProtKB-SubCell"/>
</dbReference>
<keyword evidence="3" id="KW-0813">Transport</keyword>
<dbReference type="AlphaFoldDB" id="A0A6J4Q1H6"/>
<accession>A0A6J4Q1H6</accession>
<evidence type="ECO:0000256" key="4">
    <source>
        <dbReference type="ARBA" id="ARBA00022475"/>
    </source>
</evidence>
<keyword evidence="5" id="KW-0997">Cell inner membrane</keyword>
<keyword evidence="8" id="KW-1133">Transmembrane helix</keyword>
<feature type="domain" description="GspL cytoplasmic actin-ATPase-like" evidence="10">
    <location>
        <begin position="12"/>
        <end position="233"/>
    </location>
</feature>
<gene>
    <name evidence="12" type="ORF">AVDCRST_MAG51-2644</name>
</gene>
<dbReference type="InterPro" id="IPR025691">
    <property type="entry name" value="GspL_pp_dom"/>
</dbReference>
<feature type="domain" description="GspL periplasmic" evidence="11">
    <location>
        <begin position="257"/>
        <end position="373"/>
    </location>
</feature>
<comment type="subcellular location">
    <subcellularLocation>
        <location evidence="1">Cell inner membrane</location>
        <topology evidence="1">Single-pass membrane protein</topology>
    </subcellularLocation>
</comment>